<evidence type="ECO:0000313" key="2">
    <source>
        <dbReference type="EMBL" id="ESO94380.1"/>
    </source>
</evidence>
<dbReference type="CTD" id="20243204"/>
<name>V4AGW9_LOTGI</name>
<feature type="compositionally biased region" description="Basic and acidic residues" evidence="1">
    <location>
        <begin position="11"/>
        <end position="25"/>
    </location>
</feature>
<dbReference type="AlphaFoldDB" id="V4AGW9"/>
<protein>
    <submittedName>
        <fullName evidence="2">Uncharacterized protein</fullName>
    </submittedName>
</protein>
<feature type="compositionally biased region" description="Polar residues" evidence="1">
    <location>
        <begin position="40"/>
        <end position="49"/>
    </location>
</feature>
<gene>
    <name evidence="2" type="ORF">LOTGIDRAFT_175474</name>
</gene>
<organism evidence="2 3">
    <name type="scientific">Lottia gigantea</name>
    <name type="common">Giant owl limpet</name>
    <dbReference type="NCBI Taxonomy" id="225164"/>
    <lineage>
        <taxon>Eukaryota</taxon>
        <taxon>Metazoa</taxon>
        <taxon>Spiralia</taxon>
        <taxon>Lophotrochozoa</taxon>
        <taxon>Mollusca</taxon>
        <taxon>Gastropoda</taxon>
        <taxon>Patellogastropoda</taxon>
        <taxon>Lottioidea</taxon>
        <taxon>Lottiidae</taxon>
        <taxon>Lottia</taxon>
    </lineage>
</organism>
<keyword evidence="3" id="KW-1185">Reference proteome</keyword>
<dbReference type="RefSeq" id="XP_009054941.1">
    <property type="nucleotide sequence ID" value="XM_009056693.1"/>
</dbReference>
<accession>V4AGW9</accession>
<feature type="region of interest" description="Disordered" evidence="1">
    <location>
        <begin position="1"/>
        <end position="25"/>
    </location>
</feature>
<dbReference type="OrthoDB" id="248923at2759"/>
<evidence type="ECO:0000256" key="1">
    <source>
        <dbReference type="SAM" id="MobiDB-lite"/>
    </source>
</evidence>
<reference evidence="2 3" key="1">
    <citation type="journal article" date="2013" name="Nature">
        <title>Insights into bilaterian evolution from three spiralian genomes.</title>
        <authorList>
            <person name="Simakov O."/>
            <person name="Marletaz F."/>
            <person name="Cho S.J."/>
            <person name="Edsinger-Gonzales E."/>
            <person name="Havlak P."/>
            <person name="Hellsten U."/>
            <person name="Kuo D.H."/>
            <person name="Larsson T."/>
            <person name="Lv J."/>
            <person name="Arendt D."/>
            <person name="Savage R."/>
            <person name="Osoegawa K."/>
            <person name="de Jong P."/>
            <person name="Grimwood J."/>
            <person name="Chapman J.A."/>
            <person name="Shapiro H."/>
            <person name="Aerts A."/>
            <person name="Otillar R.P."/>
            <person name="Terry A.Y."/>
            <person name="Boore J.L."/>
            <person name="Grigoriev I.V."/>
            <person name="Lindberg D.R."/>
            <person name="Seaver E.C."/>
            <person name="Weisblat D.A."/>
            <person name="Putnam N.H."/>
            <person name="Rokhsar D.S."/>
        </authorList>
    </citation>
    <scope>NUCLEOTIDE SEQUENCE [LARGE SCALE GENOMIC DNA]</scope>
</reference>
<dbReference type="EMBL" id="KB201823">
    <property type="protein sequence ID" value="ESO94380.1"/>
    <property type="molecule type" value="Genomic_DNA"/>
</dbReference>
<evidence type="ECO:0000313" key="3">
    <source>
        <dbReference type="Proteomes" id="UP000030746"/>
    </source>
</evidence>
<dbReference type="STRING" id="225164.V4AGW9"/>
<dbReference type="OMA" id="FFTCYKV"/>
<dbReference type="HOGENOM" id="CLU_1596373_0_0_1"/>
<dbReference type="Proteomes" id="UP000030746">
    <property type="component" value="Unassembled WGS sequence"/>
</dbReference>
<feature type="region of interest" description="Disordered" evidence="1">
    <location>
        <begin position="40"/>
        <end position="73"/>
    </location>
</feature>
<sequence length="167" mass="19626">MPLSDQRRHKTTEGNSKRLKRTDSEKELKELHHLLEVLNSPASTQQLQTVDHDDSQQGQRSNTRPRSWSNPEKSQAVALHKFSLRYQNVRNFNQSKHFKLFEDIFSLLVTTRLSQSKWLNSSSDETVVRLLVCLRILMRDCYFQTLFFKLGGVQSLSEEWCQEYVIP</sequence>
<dbReference type="GeneID" id="20243204"/>
<dbReference type="KEGG" id="lgi:LOTGIDRAFT_175474"/>
<feature type="compositionally biased region" description="Polar residues" evidence="1">
    <location>
        <begin position="56"/>
        <end position="73"/>
    </location>
</feature>
<proteinExistence type="predicted"/>